<dbReference type="Proteomes" id="UP000198863">
    <property type="component" value="Unassembled WGS sequence"/>
</dbReference>
<name>A0A1G7PHI5_9ACTN</name>
<feature type="transmembrane region" description="Helical" evidence="1">
    <location>
        <begin position="57"/>
        <end position="76"/>
    </location>
</feature>
<dbReference type="Pfam" id="PF19803">
    <property type="entry name" value="DUF6286"/>
    <property type="match status" value="1"/>
</dbReference>
<sequence>MRGVDRVLALVLGLVGLGGGVLLAAEVVQGLLGRTGHLVVPYEGVARWLREHAWSSAPVVAAGAGVAVAGLLLLVAEVVPRRRTLLVVASDDADVVTAVARSGVGRTLEQAVAGVPGVDGTRSRVGRRTVRLTVRTALHDPADLERQVHERASAALAGLGLVAAPELDVDLQRVTA</sequence>
<evidence type="ECO:0000256" key="1">
    <source>
        <dbReference type="SAM" id="Phobius"/>
    </source>
</evidence>
<keyword evidence="1" id="KW-0812">Transmembrane</keyword>
<keyword evidence="4" id="KW-1185">Reference proteome</keyword>
<feature type="domain" description="DUF6286" evidence="2">
    <location>
        <begin position="68"/>
        <end position="171"/>
    </location>
</feature>
<proteinExistence type="predicted"/>
<dbReference type="RefSeq" id="WP_091059714.1">
    <property type="nucleotide sequence ID" value="NZ_FNCF01000002.1"/>
</dbReference>
<keyword evidence="1" id="KW-1133">Transmembrane helix</keyword>
<dbReference type="EMBL" id="FNCF01000002">
    <property type="protein sequence ID" value="SDF85564.1"/>
    <property type="molecule type" value="Genomic_DNA"/>
</dbReference>
<keyword evidence="1" id="KW-0472">Membrane</keyword>
<gene>
    <name evidence="3" type="ORF">SAMN05660324_1087</name>
</gene>
<evidence type="ECO:0000313" key="4">
    <source>
        <dbReference type="Proteomes" id="UP000198863"/>
    </source>
</evidence>
<evidence type="ECO:0000259" key="2">
    <source>
        <dbReference type="Pfam" id="PF19803"/>
    </source>
</evidence>
<protein>
    <recommendedName>
        <fullName evidence="2">DUF6286 domain-containing protein</fullName>
    </recommendedName>
</protein>
<accession>A0A1G7PHI5</accession>
<dbReference type="AlphaFoldDB" id="A0A1G7PHI5"/>
<dbReference type="InterPro" id="IPR046253">
    <property type="entry name" value="DUF6286"/>
</dbReference>
<evidence type="ECO:0000313" key="3">
    <source>
        <dbReference type="EMBL" id="SDF85564.1"/>
    </source>
</evidence>
<organism evidence="3 4">
    <name type="scientific">Klenkia brasiliensis</name>
    <dbReference type="NCBI Taxonomy" id="333142"/>
    <lineage>
        <taxon>Bacteria</taxon>
        <taxon>Bacillati</taxon>
        <taxon>Actinomycetota</taxon>
        <taxon>Actinomycetes</taxon>
        <taxon>Geodermatophilales</taxon>
        <taxon>Geodermatophilaceae</taxon>
        <taxon>Klenkia</taxon>
    </lineage>
</organism>
<reference evidence="4" key="1">
    <citation type="submission" date="2016-10" db="EMBL/GenBank/DDBJ databases">
        <authorList>
            <person name="Varghese N."/>
            <person name="Submissions S."/>
        </authorList>
    </citation>
    <scope>NUCLEOTIDE SEQUENCE [LARGE SCALE GENOMIC DNA]</scope>
    <source>
        <strain evidence="4">DSM 44526</strain>
    </source>
</reference>